<accession>A0A822Z4P1</accession>
<evidence type="ECO:0000313" key="1">
    <source>
        <dbReference type="EMBL" id="DAD38379.1"/>
    </source>
</evidence>
<evidence type="ECO:0000313" key="2">
    <source>
        <dbReference type="Proteomes" id="UP000607653"/>
    </source>
</evidence>
<sequence>MVCIGASLVISYSQGREVVEKQRQQYSNVVISDLPDRLTLKKVAANLIKADLALQ</sequence>
<dbReference type="EMBL" id="DUZY01000004">
    <property type="protein sequence ID" value="DAD38379.1"/>
    <property type="molecule type" value="Genomic_DNA"/>
</dbReference>
<organism evidence="1 2">
    <name type="scientific">Nelumbo nucifera</name>
    <name type="common">Sacred lotus</name>
    <dbReference type="NCBI Taxonomy" id="4432"/>
    <lineage>
        <taxon>Eukaryota</taxon>
        <taxon>Viridiplantae</taxon>
        <taxon>Streptophyta</taxon>
        <taxon>Embryophyta</taxon>
        <taxon>Tracheophyta</taxon>
        <taxon>Spermatophyta</taxon>
        <taxon>Magnoliopsida</taxon>
        <taxon>Proteales</taxon>
        <taxon>Nelumbonaceae</taxon>
        <taxon>Nelumbo</taxon>
    </lineage>
</organism>
<proteinExistence type="predicted"/>
<dbReference type="PANTHER" id="PTHR37217:SF1">
    <property type="entry name" value="EXPRESSED PROTEIN"/>
    <property type="match status" value="1"/>
</dbReference>
<gene>
    <name evidence="1" type="ORF">HUJ06_009019</name>
</gene>
<dbReference type="PANTHER" id="PTHR37217">
    <property type="entry name" value="EXPRESSED PROTEIN"/>
    <property type="match status" value="1"/>
</dbReference>
<reference evidence="1 2" key="1">
    <citation type="journal article" date="2020" name="Mol. Biol. Evol.">
        <title>Distinct Expression and Methylation Patterns for Genes with Different Fates following a Single Whole-Genome Duplication in Flowering Plants.</title>
        <authorList>
            <person name="Shi T."/>
            <person name="Rahmani R.S."/>
            <person name="Gugger P.F."/>
            <person name="Wang M."/>
            <person name="Li H."/>
            <person name="Zhang Y."/>
            <person name="Li Z."/>
            <person name="Wang Q."/>
            <person name="Van de Peer Y."/>
            <person name="Marchal K."/>
            <person name="Chen J."/>
        </authorList>
    </citation>
    <scope>NUCLEOTIDE SEQUENCE [LARGE SCALE GENOMIC DNA]</scope>
    <source>
        <tissue evidence="1">Leaf</tissue>
    </source>
</reference>
<protein>
    <submittedName>
        <fullName evidence="1">Uncharacterized protein</fullName>
    </submittedName>
</protein>
<comment type="caution">
    <text evidence="1">The sequence shown here is derived from an EMBL/GenBank/DDBJ whole genome shotgun (WGS) entry which is preliminary data.</text>
</comment>
<dbReference type="AlphaFoldDB" id="A0A822Z4P1"/>
<dbReference type="Proteomes" id="UP000607653">
    <property type="component" value="Unassembled WGS sequence"/>
</dbReference>
<keyword evidence="2" id="KW-1185">Reference proteome</keyword>
<name>A0A822Z4P1_NELNU</name>